<keyword evidence="8" id="KW-0472">Membrane</keyword>
<dbReference type="GeneID" id="121124062"/>
<keyword evidence="9" id="KW-1135">Mitochondrion nucleoid</keyword>
<sequence length="584" mass="65677">MSWLFGSRGNAPEVPVSVDPPPASSDGGGKEGHRSEAYSFDSTALERAAKAAKELEKSKFSTQALELSKMQEETKQKEQMVKIKEYEVAVEQVKVEGKKVEADNRQKMLQEEAKIAKHKAEYQDQLARQRHEDQLIRQQRLKEENLRKEEESVAKQEAMRKATLEHEMEMRAKADQKRIASEMDARGKMERDNQDLYLEQIRLKATESRSTIMEGIQTAGSVLGAGMNAFLKDWDKVTAAAAGISLLAFGVYTSKRATGVAASYIQARLGKPSLVRDTSRFSAFEFAKHPISFWKKRWANKSTDALTGVVLNPNLEARLRDVAIATKNTKLNQGMFRNLLFYGPPGTGKTMFAKKLSSHSNMDYAILTGGDISPMGRDGVTAIHKVFDWAETSRKGLILFVDEADAFLRKRSSEKISEDLRSSLNAFLYRTGTQSDKFMLVLASNAPEQLDYAVNDRLDEVIQFQLPGDDERERLVRLYFDTYVLQPAAGEGPKRGRKLKVEEMDYGALCSEIASITKGMSGREIAKLGIAWQASGYASEDGVLSRKMIMENVQDALKSHKQKIRWLSEEESRENSEVSYKKFD</sequence>
<dbReference type="EMBL" id="HACA01001540">
    <property type="protein sequence ID" value="CDW18901.1"/>
    <property type="molecule type" value="Transcribed_RNA"/>
</dbReference>
<evidence type="ECO:0000256" key="10">
    <source>
        <dbReference type="SAM" id="Coils"/>
    </source>
</evidence>
<dbReference type="InterPro" id="IPR027417">
    <property type="entry name" value="P-loop_NTPase"/>
</dbReference>
<dbReference type="GO" id="GO:0008270">
    <property type="term" value="F:zinc ion binding"/>
    <property type="evidence" value="ECO:0007669"/>
    <property type="project" value="TreeGrafter"/>
</dbReference>
<dbReference type="KEGG" id="lsm:121124062"/>
<evidence type="ECO:0000256" key="1">
    <source>
        <dbReference type="ARBA" id="ARBA00004273"/>
    </source>
</evidence>
<feature type="region of interest" description="Disordered" evidence="11">
    <location>
        <begin position="1"/>
        <end position="41"/>
    </location>
</feature>
<dbReference type="PANTHER" id="PTHR23075">
    <property type="entry name" value="PUTATIVE ATP-ASE"/>
    <property type="match status" value="1"/>
</dbReference>
<feature type="coiled-coil region" evidence="10">
    <location>
        <begin position="83"/>
        <end position="128"/>
    </location>
</feature>
<dbReference type="CTD" id="53565"/>
<dbReference type="AlphaFoldDB" id="A0A0K2T0A0"/>
<dbReference type="Gene3D" id="3.40.50.300">
    <property type="entry name" value="P-loop containing nucleotide triphosphate hydrolases"/>
    <property type="match status" value="1"/>
</dbReference>
<dbReference type="SMART" id="SM00382">
    <property type="entry name" value="AAA"/>
    <property type="match status" value="1"/>
</dbReference>
<name>A0A0K2T0A0_LEPSM</name>
<protein>
    <submittedName>
        <fullName evidence="13">ATPase family AAA domaincontaining protein 3Alike [Bombus terrestris]</fullName>
    </submittedName>
</protein>
<dbReference type="OrthoDB" id="199596at2759"/>
<dbReference type="GO" id="GO:0005743">
    <property type="term" value="C:mitochondrial inner membrane"/>
    <property type="evidence" value="ECO:0007669"/>
    <property type="project" value="UniProtKB-SubCell"/>
</dbReference>
<dbReference type="Pfam" id="PF00004">
    <property type="entry name" value="AAA"/>
    <property type="match status" value="1"/>
</dbReference>
<comment type="subcellular location">
    <subcellularLocation>
        <location evidence="1">Mitochondrion inner membrane</location>
    </subcellularLocation>
    <subcellularLocation>
        <location evidence="2">Mitochondrion matrix</location>
        <location evidence="2">Mitochondrion nucleoid</location>
    </subcellularLocation>
</comment>
<keyword evidence="4" id="KW-0999">Mitochondrion inner membrane</keyword>
<evidence type="ECO:0000256" key="9">
    <source>
        <dbReference type="ARBA" id="ARBA00023271"/>
    </source>
</evidence>
<dbReference type="Pfam" id="PF12037">
    <property type="entry name" value="ATAD3_N"/>
    <property type="match status" value="1"/>
</dbReference>
<evidence type="ECO:0000259" key="12">
    <source>
        <dbReference type="SMART" id="SM00382"/>
    </source>
</evidence>
<evidence type="ECO:0000256" key="11">
    <source>
        <dbReference type="SAM" id="MobiDB-lite"/>
    </source>
</evidence>
<dbReference type="CDD" id="cd19512">
    <property type="entry name" value="RecA-like_ATAD3-like"/>
    <property type="match status" value="1"/>
</dbReference>
<dbReference type="InterPro" id="IPR003593">
    <property type="entry name" value="AAA+_ATPase"/>
</dbReference>
<dbReference type="InterPro" id="IPR021911">
    <property type="entry name" value="ATAD3_N"/>
</dbReference>
<keyword evidence="3" id="KW-0547">Nucleotide-binding</keyword>
<dbReference type="SUPFAM" id="SSF52540">
    <property type="entry name" value="P-loop containing nucleoside triphosphate hydrolases"/>
    <property type="match status" value="1"/>
</dbReference>
<organism evidence="13">
    <name type="scientific">Lepeophtheirus salmonis</name>
    <name type="common">Salmon louse</name>
    <name type="synonym">Caligus salmonis</name>
    <dbReference type="NCBI Taxonomy" id="72036"/>
    <lineage>
        <taxon>Eukaryota</taxon>
        <taxon>Metazoa</taxon>
        <taxon>Ecdysozoa</taxon>
        <taxon>Arthropoda</taxon>
        <taxon>Crustacea</taxon>
        <taxon>Multicrustacea</taxon>
        <taxon>Hexanauplia</taxon>
        <taxon>Copepoda</taxon>
        <taxon>Siphonostomatoida</taxon>
        <taxon>Caligidae</taxon>
        <taxon>Lepeophtheirus</taxon>
    </lineage>
</organism>
<dbReference type="RefSeq" id="XP_040575109.1">
    <property type="nucleotide sequence ID" value="XM_040719175.2"/>
</dbReference>
<evidence type="ECO:0000313" key="13">
    <source>
        <dbReference type="EMBL" id="CDW18901.1"/>
    </source>
</evidence>
<proteinExistence type="predicted"/>
<evidence type="ECO:0000256" key="4">
    <source>
        <dbReference type="ARBA" id="ARBA00022792"/>
    </source>
</evidence>
<dbReference type="GO" id="GO:0007005">
    <property type="term" value="P:mitochondrion organization"/>
    <property type="evidence" value="ECO:0007669"/>
    <property type="project" value="TreeGrafter"/>
</dbReference>
<accession>A0A0K2T0A0</accession>
<dbReference type="GO" id="GO:0042645">
    <property type="term" value="C:mitochondrial nucleoid"/>
    <property type="evidence" value="ECO:0007669"/>
    <property type="project" value="UniProtKB-SubCell"/>
</dbReference>
<reference evidence="13" key="1">
    <citation type="submission" date="2014-05" db="EMBL/GenBank/DDBJ databases">
        <authorList>
            <person name="Chronopoulou M."/>
        </authorList>
    </citation>
    <scope>NUCLEOTIDE SEQUENCE</scope>
    <source>
        <tissue evidence="13">Whole organism</tissue>
    </source>
</reference>
<evidence type="ECO:0000256" key="8">
    <source>
        <dbReference type="ARBA" id="ARBA00023136"/>
    </source>
</evidence>
<keyword evidence="5" id="KW-0067">ATP-binding</keyword>
<evidence type="ECO:0000256" key="7">
    <source>
        <dbReference type="ARBA" id="ARBA00023128"/>
    </source>
</evidence>
<evidence type="ECO:0000256" key="2">
    <source>
        <dbReference type="ARBA" id="ARBA00004436"/>
    </source>
</evidence>
<dbReference type="PANTHER" id="PTHR23075:SF0">
    <property type="entry name" value="ATPASE FAMILY AAA DOMAIN-CONTAINING PROTEIN 3"/>
    <property type="match status" value="1"/>
</dbReference>
<evidence type="ECO:0000256" key="6">
    <source>
        <dbReference type="ARBA" id="ARBA00023054"/>
    </source>
</evidence>
<feature type="domain" description="AAA+ ATPase" evidence="12">
    <location>
        <begin position="335"/>
        <end position="468"/>
    </location>
</feature>
<evidence type="ECO:0000256" key="3">
    <source>
        <dbReference type="ARBA" id="ARBA00022741"/>
    </source>
</evidence>
<evidence type="ECO:0000256" key="5">
    <source>
        <dbReference type="ARBA" id="ARBA00022840"/>
    </source>
</evidence>
<dbReference type="GO" id="GO:0016887">
    <property type="term" value="F:ATP hydrolysis activity"/>
    <property type="evidence" value="ECO:0007669"/>
    <property type="project" value="InterPro"/>
</dbReference>
<keyword evidence="6 10" id="KW-0175">Coiled coil</keyword>
<dbReference type="FunFam" id="3.40.50.300:FF:000470">
    <property type="entry name" value="ATPase family, AAA domain containing 3A"/>
    <property type="match status" value="1"/>
</dbReference>
<dbReference type="InterPro" id="IPR003959">
    <property type="entry name" value="ATPase_AAA_core"/>
</dbReference>
<dbReference type="GO" id="GO:0005524">
    <property type="term" value="F:ATP binding"/>
    <property type="evidence" value="ECO:0007669"/>
    <property type="project" value="UniProtKB-KW"/>
</dbReference>
<keyword evidence="7" id="KW-0496">Mitochondrion</keyword>